<evidence type="ECO:0000256" key="2">
    <source>
        <dbReference type="SAM" id="SignalP"/>
    </source>
</evidence>
<feature type="compositionally biased region" description="Basic and acidic residues" evidence="1">
    <location>
        <begin position="67"/>
        <end position="77"/>
    </location>
</feature>
<feature type="compositionally biased region" description="Basic and acidic residues" evidence="1">
    <location>
        <begin position="331"/>
        <end position="352"/>
    </location>
</feature>
<feature type="region of interest" description="Disordered" evidence="1">
    <location>
        <begin position="301"/>
        <end position="378"/>
    </location>
</feature>
<sequence length="424" mass="45537">MNKVLTLGITMLSALNLVACGSTSNDKSDSLSATSSSKVVKKVATAKKQPSSSEDKTSSSKVTSASHSEKKSSDSAKADNSAVLAKLVRYTDNKSAGPTRNYYWDNGKAKITGFDGMKAGGYHFSADDQGRSSVAKAVLTYSEYENSKGSRQGEPLDPPAWPSTNDKVAIQYSLTGQIYHGYLYNRSHSIADSLLGKGSYSSEYNFTTGTRPQNVGADQNGGMRYAEETAEDYWSDHPNTKNTISYETTPLYKGDESIPRGSVVDLKSSDDNLNKEIVVINSVEDTKINYNTGIVTSVSTATKNEQASQSKARSESAREKSTSIATAQANDKAESTARESVKAESKTYKKSSETQSDAVTSTTTAPTANAGGWTTAPTGKVFVSDSEKYYTRVKKPDNYELTTQASAEAEGAIRAIRGNQYAQP</sequence>
<dbReference type="eggNOG" id="ENOG5032V8J">
    <property type="taxonomic scope" value="Bacteria"/>
</dbReference>
<feature type="compositionally biased region" description="Basic and acidic residues" evidence="1">
    <location>
        <begin position="312"/>
        <end position="321"/>
    </location>
</feature>
<keyword evidence="2" id="KW-0732">Signal</keyword>
<dbReference type="Gene3D" id="3.40.570.10">
    <property type="entry name" value="Extracellular Endonuclease, subunit A"/>
    <property type="match status" value="1"/>
</dbReference>
<protein>
    <recommendedName>
        <fullName evidence="3">Type VII secretion system protein EssD-like domain-containing protein</fullName>
    </recommendedName>
</protein>
<proteinExistence type="predicted"/>
<feature type="signal peptide" evidence="2">
    <location>
        <begin position="1"/>
        <end position="19"/>
    </location>
</feature>
<dbReference type="RefSeq" id="WP_014215344.1">
    <property type="nucleotide sequence ID" value="NC_016605.1"/>
</dbReference>
<feature type="chain" id="PRO_5038519702" description="Type VII secretion system protein EssD-like domain-containing protein" evidence="2">
    <location>
        <begin position="20"/>
        <end position="424"/>
    </location>
</feature>
<dbReference type="InterPro" id="IPR044929">
    <property type="entry name" value="DNA/RNA_non-sp_Endonuclease_sf"/>
</dbReference>
<dbReference type="Pfam" id="PF13930">
    <property type="entry name" value="Endonuclea_NS_2"/>
    <property type="match status" value="1"/>
</dbReference>
<feature type="domain" description="Type VII secretion system protein EssD-like" evidence="3">
    <location>
        <begin position="174"/>
        <end position="268"/>
    </location>
</feature>
<dbReference type="Proteomes" id="UP000005444">
    <property type="component" value="Chromosome"/>
</dbReference>
<dbReference type="HOGENOM" id="CLU_052489_0_0_9"/>
<dbReference type="InterPro" id="IPR044927">
    <property type="entry name" value="Endonuclea_NS_2"/>
</dbReference>
<keyword evidence="5" id="KW-1185">Reference proteome</keyword>
<gene>
    <name evidence="4" type="ordered locus">PECL_875</name>
</gene>
<organism evidence="4 5">
    <name type="scientific">Pediococcus claussenii (strain ATCC BAA-344 / DSM 14800 / JCM 18046 / KCTC 3811 / LMG 21948 / P06)</name>
    <dbReference type="NCBI Taxonomy" id="701521"/>
    <lineage>
        <taxon>Bacteria</taxon>
        <taxon>Bacillati</taxon>
        <taxon>Bacillota</taxon>
        <taxon>Bacilli</taxon>
        <taxon>Lactobacillales</taxon>
        <taxon>Lactobacillaceae</taxon>
        <taxon>Pediococcus</taxon>
    </lineage>
</organism>
<evidence type="ECO:0000256" key="1">
    <source>
        <dbReference type="SAM" id="MobiDB-lite"/>
    </source>
</evidence>
<dbReference type="EMBL" id="CP003137">
    <property type="protein sequence ID" value="AEV95147.1"/>
    <property type="molecule type" value="Genomic_DNA"/>
</dbReference>
<feature type="compositionally biased region" description="Polar residues" evidence="1">
    <location>
        <begin position="301"/>
        <end position="311"/>
    </location>
</feature>
<feature type="compositionally biased region" description="Polar residues" evidence="1">
    <location>
        <begin position="353"/>
        <end position="367"/>
    </location>
</feature>
<dbReference type="AlphaFoldDB" id="G8PD12"/>
<accession>G8PD12</accession>
<evidence type="ECO:0000313" key="5">
    <source>
        <dbReference type="Proteomes" id="UP000005444"/>
    </source>
</evidence>
<dbReference type="STRING" id="701521.PECL_875"/>
<reference evidence="4 5" key="1">
    <citation type="journal article" date="2012" name="J. Bacteriol.">
        <title>Complete Genome Sequence of the Beer Spoilage Organism Pediococcus claussenii ATCC BAA-344T.</title>
        <authorList>
            <person name="Pittet V."/>
            <person name="Abegunde T."/>
            <person name="Marfleet T."/>
            <person name="Haakensen M."/>
            <person name="Morrow K."/>
            <person name="Jayaprakash T."/>
            <person name="Schroeder K."/>
            <person name="Trost B."/>
            <person name="Byrns S."/>
            <person name="Bergsveinson J."/>
            <person name="Kusalik A."/>
            <person name="Ziola B."/>
        </authorList>
    </citation>
    <scope>NUCLEOTIDE SEQUENCE [LARGE SCALE GENOMIC DNA]</scope>
    <source>
        <strain evidence="4 5">ATCC BAA-344</strain>
    </source>
</reference>
<name>G8PD12_PEDCP</name>
<evidence type="ECO:0000259" key="3">
    <source>
        <dbReference type="Pfam" id="PF13930"/>
    </source>
</evidence>
<dbReference type="KEGG" id="pce:PECL_875"/>
<feature type="region of interest" description="Disordered" evidence="1">
    <location>
        <begin position="23"/>
        <end position="78"/>
    </location>
</feature>
<dbReference type="PATRIC" id="fig|701521.8.peg.825"/>
<evidence type="ECO:0000313" key="4">
    <source>
        <dbReference type="EMBL" id="AEV95147.1"/>
    </source>
</evidence>